<dbReference type="EMBL" id="JANJYJ010000005">
    <property type="protein sequence ID" value="KAK3212738.1"/>
    <property type="molecule type" value="Genomic_DNA"/>
</dbReference>
<accession>A0AAE0E7W8</accession>
<evidence type="ECO:0000313" key="1">
    <source>
        <dbReference type="EMBL" id="KAK3212738.1"/>
    </source>
</evidence>
<reference evidence="1" key="1">
    <citation type="journal article" date="2023" name="Plant J.">
        <title>Genome sequences and population genomics provide insights into the demographic history, inbreeding, and mutation load of two 'living fossil' tree species of Dipteronia.</title>
        <authorList>
            <person name="Feng Y."/>
            <person name="Comes H.P."/>
            <person name="Chen J."/>
            <person name="Zhu S."/>
            <person name="Lu R."/>
            <person name="Zhang X."/>
            <person name="Li P."/>
            <person name="Qiu J."/>
            <person name="Olsen K.M."/>
            <person name="Qiu Y."/>
        </authorList>
    </citation>
    <scope>NUCLEOTIDE SEQUENCE</scope>
    <source>
        <strain evidence="1">NBL</strain>
    </source>
</reference>
<dbReference type="AlphaFoldDB" id="A0AAE0E7W8"/>
<dbReference type="PANTHER" id="PTHR48449">
    <property type="entry name" value="DUF1985 DOMAIN-CONTAINING PROTEIN"/>
    <property type="match status" value="1"/>
</dbReference>
<sequence length="161" mass="19443">MALVLFANNFLFGQDYRRQVTYWLLSLVEDIDAFNLFPWGHYVFKMTLHYIPIGFKVPEPMGPARRYNLYGFIWGVQFWAMEAIQSMRNKLGNRFAPQRLPYFKKWEFIKWRSHMSESWLKKEREGKLTGLPEISPTRMEEKEDYWLGIDDDLSEGPRLYR</sequence>
<comment type="caution">
    <text evidence="1">The sequence shown here is derived from an EMBL/GenBank/DDBJ whole genome shotgun (WGS) entry which is preliminary data.</text>
</comment>
<dbReference type="PANTHER" id="PTHR48449:SF1">
    <property type="entry name" value="DUF1985 DOMAIN-CONTAINING PROTEIN"/>
    <property type="match status" value="1"/>
</dbReference>
<organism evidence="1 2">
    <name type="scientific">Dipteronia sinensis</name>
    <dbReference type="NCBI Taxonomy" id="43782"/>
    <lineage>
        <taxon>Eukaryota</taxon>
        <taxon>Viridiplantae</taxon>
        <taxon>Streptophyta</taxon>
        <taxon>Embryophyta</taxon>
        <taxon>Tracheophyta</taxon>
        <taxon>Spermatophyta</taxon>
        <taxon>Magnoliopsida</taxon>
        <taxon>eudicotyledons</taxon>
        <taxon>Gunneridae</taxon>
        <taxon>Pentapetalae</taxon>
        <taxon>rosids</taxon>
        <taxon>malvids</taxon>
        <taxon>Sapindales</taxon>
        <taxon>Sapindaceae</taxon>
        <taxon>Hippocastanoideae</taxon>
        <taxon>Acereae</taxon>
        <taxon>Dipteronia</taxon>
    </lineage>
</organism>
<protein>
    <recommendedName>
        <fullName evidence="3">DUF1985 domain-containing protein</fullName>
    </recommendedName>
</protein>
<name>A0AAE0E7W8_9ROSI</name>
<evidence type="ECO:0008006" key="3">
    <source>
        <dbReference type="Google" id="ProtNLM"/>
    </source>
</evidence>
<proteinExistence type="predicted"/>
<gene>
    <name evidence="1" type="ORF">Dsin_017444</name>
</gene>
<evidence type="ECO:0000313" key="2">
    <source>
        <dbReference type="Proteomes" id="UP001281410"/>
    </source>
</evidence>
<dbReference type="Proteomes" id="UP001281410">
    <property type="component" value="Unassembled WGS sequence"/>
</dbReference>
<keyword evidence="2" id="KW-1185">Reference proteome</keyword>